<dbReference type="AlphaFoldDB" id="K1VEF4"/>
<evidence type="ECO:0000256" key="2">
    <source>
        <dbReference type="ARBA" id="ARBA00023306"/>
    </source>
</evidence>
<dbReference type="PANTHER" id="PTHR12634">
    <property type="entry name" value="SIT4 YEAST -ASSOCIATING PROTEIN-RELATED"/>
    <property type="match status" value="1"/>
</dbReference>
<evidence type="ECO:0000256" key="3">
    <source>
        <dbReference type="SAM" id="MobiDB-lite"/>
    </source>
</evidence>
<accession>K1VEF4</accession>
<feature type="compositionally biased region" description="Polar residues" evidence="3">
    <location>
        <begin position="300"/>
        <end position="318"/>
    </location>
</feature>
<feature type="compositionally biased region" description="Basic and acidic residues" evidence="3">
    <location>
        <begin position="992"/>
        <end position="1008"/>
    </location>
</feature>
<evidence type="ECO:0000313" key="5">
    <source>
        <dbReference type="Proteomes" id="UP000006757"/>
    </source>
</evidence>
<feature type="compositionally biased region" description="Basic and acidic residues" evidence="3">
    <location>
        <begin position="1095"/>
        <end position="1105"/>
    </location>
</feature>
<feature type="compositionally biased region" description="Low complexity" evidence="3">
    <location>
        <begin position="617"/>
        <end position="626"/>
    </location>
</feature>
<dbReference type="GO" id="GO:0019888">
    <property type="term" value="F:protein phosphatase regulator activity"/>
    <property type="evidence" value="ECO:0007669"/>
    <property type="project" value="TreeGrafter"/>
</dbReference>
<feature type="compositionally biased region" description="Basic and acidic residues" evidence="3">
    <location>
        <begin position="1179"/>
        <end position="1198"/>
    </location>
</feature>
<feature type="compositionally biased region" description="Polar residues" evidence="3">
    <location>
        <begin position="956"/>
        <end position="980"/>
    </location>
</feature>
<feature type="compositionally biased region" description="Polar residues" evidence="3">
    <location>
        <begin position="581"/>
        <end position="590"/>
    </location>
</feature>
<feature type="compositionally biased region" description="Acidic residues" evidence="3">
    <location>
        <begin position="591"/>
        <end position="602"/>
    </location>
</feature>
<dbReference type="InterPro" id="IPR007587">
    <property type="entry name" value="SAPS"/>
</dbReference>
<evidence type="ECO:0000256" key="1">
    <source>
        <dbReference type="ARBA" id="ARBA00006180"/>
    </source>
</evidence>
<feature type="region of interest" description="Disordered" evidence="3">
    <location>
        <begin position="548"/>
        <end position="632"/>
    </location>
</feature>
<keyword evidence="2" id="KW-0131">Cell cycle</keyword>
<dbReference type="STRING" id="1220162.K1VEF4"/>
<dbReference type="HOGENOM" id="CLU_003676_0_1_1"/>
<keyword evidence="5" id="KW-1185">Reference proteome</keyword>
<sequence>MLWKFSFSGSVSTLDTLLSRESPPSVEELLDEQDILAECKAQNNNVKSLLGWVTSGLDELDQQAEKAEDEAYAKALASPDAYPPYKKLGNEQGSAPKTPTPPESPSSPSRVPSGIGLGEGLGGQEETDKERYPSIAAEILTSELWTIPETIMNHKDTLLRPFWDQVVLPLEAHPRPIRERTERERARLAYWTEDDEERERKREVIRGMWMRMIRFIQSIPDVIERMIARIESPAIQDMLARIIQSEEAGVSDVMSWLGEQRLVPRLLALLSPEYPSSVHAIAADLLKGIISVSAPNSSFNPSGGNAMDQQGGLQTGGTRDNRLVRELTNKESIETLVGYLLNPVQLTDADWKGINGDGPGTNRADPFIIQPLPSVASATSSLCNVCNVIVEVIRRNNSDLAEPYLFNTMRNRLMAIQSEQMQGGDVAPDEEPSDKTSAEREDESRDKMEAALPGLADRLAIVHLGNLVAAIADRFGDLNQILSAPRSQDRVKSDLTPKPLTMERFRVIELYAELLHSSNMATLNRVQGSGPDYSADGALTGGLDGLDKLGHALHTGEGGEDDEGSPSPVAEVSPARELPVSSGSTDYSLTESDDVPLSDDDDKSGKDKKDEGKEASKPSAATAASAKLEELIPPPSAADAERLRNVMLAPDAPVSETPVSHKSEAGDAGDAEDKATAKASSPTETSAVGGTSPPGPLSTGERLKQQFISYGVLTSLLDLFFEYSQNNFLHHLVYDILQQILNGNVSKGKNRDLVIDLFVRARLVDRVLAAQRMNDDTVAASKPRLAYMGHISLIAEEVVRFLEKCPADLKAAIQPSFSEDAWDAFVAGSLRETRDRDNAPLAGGKPGPGLGSGMSGTSERSDSESDDDDSGPTIGEPLSRSIGKQNDAYHDSNEDDGSMDQFWPPRNARSVGMDSSDDDDDDADWLRPGSRDADDDFGSTSSTNDLDDDDAWGAFTSVNTSDSSNPFSDDAFTPTTSASDSYRAAEPLTPRDWAEAFDREFDNSHDTAESSSEETPRPTPENPLVLPPADEDDSSSAWSFPADPSSASSASDLPPTSVSDALTPADIKEMSDKTSALSMAQEAAKHPAPSAVETPEQHLQQERANLHAHFAANQPAPEQTSKSQEEDLDRLASASTKANPLGPGVSRDTHVGKDGMLYRRMPDGTVVRAPEDDVAMGIEDAREGKLGRKEQDEVDRNF</sequence>
<feature type="compositionally biased region" description="Low complexity" evidence="3">
    <location>
        <begin position="1035"/>
        <end position="1057"/>
    </location>
</feature>
<feature type="compositionally biased region" description="Basic and acidic residues" evidence="3">
    <location>
        <begin position="433"/>
        <end position="447"/>
    </location>
</feature>
<feature type="region of interest" description="Disordered" evidence="3">
    <location>
        <begin position="650"/>
        <end position="700"/>
    </location>
</feature>
<feature type="compositionally biased region" description="Basic and acidic residues" evidence="3">
    <location>
        <begin position="1147"/>
        <end position="1162"/>
    </location>
</feature>
<feature type="region of interest" description="Disordered" evidence="3">
    <location>
        <begin position="833"/>
        <end position="1198"/>
    </location>
</feature>
<feature type="compositionally biased region" description="Gly residues" evidence="3">
    <location>
        <begin position="844"/>
        <end position="854"/>
    </location>
</feature>
<dbReference type="GO" id="GO:0005634">
    <property type="term" value="C:nucleus"/>
    <property type="evidence" value="ECO:0007669"/>
    <property type="project" value="TreeGrafter"/>
</dbReference>
<dbReference type="FunCoup" id="K1VEF4">
    <property type="interactions" value="399"/>
</dbReference>
<dbReference type="Pfam" id="PF04499">
    <property type="entry name" value="SAPS"/>
    <property type="match status" value="1"/>
</dbReference>
<feature type="region of interest" description="Disordered" evidence="3">
    <location>
        <begin position="300"/>
        <end position="320"/>
    </location>
</feature>
<protein>
    <submittedName>
        <fullName evidence="4">Phosphatase associated protein</fullName>
    </submittedName>
</protein>
<reference evidence="4 5" key="1">
    <citation type="journal article" date="2012" name="Eukaryot. Cell">
        <title>Genome sequence of the Trichosporon asahii environmental strain CBS 8904.</title>
        <authorList>
            <person name="Yang R.Y."/>
            <person name="Li H.T."/>
            <person name="Zhu H."/>
            <person name="Zhou G.P."/>
            <person name="Wang M."/>
            <person name="Wang L."/>
        </authorList>
    </citation>
    <scope>NUCLEOTIDE SEQUENCE [LARGE SCALE GENOMIC DNA]</scope>
    <source>
        <strain evidence="4 5">CBS 8904</strain>
    </source>
</reference>
<dbReference type="EMBL" id="AMBO01000412">
    <property type="protein sequence ID" value="EKC97431.1"/>
    <property type="molecule type" value="Genomic_DNA"/>
</dbReference>
<dbReference type="PANTHER" id="PTHR12634:SF8">
    <property type="entry name" value="FIERY MOUNTAIN, ISOFORM D"/>
    <property type="match status" value="1"/>
</dbReference>
<dbReference type="OMA" id="EYPENDF"/>
<dbReference type="GO" id="GO:0005829">
    <property type="term" value="C:cytosol"/>
    <property type="evidence" value="ECO:0007669"/>
    <property type="project" value="TreeGrafter"/>
</dbReference>
<dbReference type="GO" id="GO:0019903">
    <property type="term" value="F:protein phosphatase binding"/>
    <property type="evidence" value="ECO:0007669"/>
    <property type="project" value="InterPro"/>
</dbReference>
<evidence type="ECO:0000313" key="4">
    <source>
        <dbReference type="EMBL" id="EKC97431.1"/>
    </source>
</evidence>
<dbReference type="OrthoDB" id="10259133at2759"/>
<comment type="similarity">
    <text evidence="1">Belongs to the SAPS family.</text>
</comment>
<dbReference type="eggNOG" id="KOG2073">
    <property type="taxonomic scope" value="Eukaryota"/>
</dbReference>
<gene>
    <name evidence="4" type="ORF">A1Q2_08354</name>
</gene>
<dbReference type="Proteomes" id="UP000006757">
    <property type="component" value="Unassembled WGS sequence"/>
</dbReference>
<feature type="region of interest" description="Disordered" evidence="3">
    <location>
        <begin position="420"/>
        <end position="447"/>
    </location>
</feature>
<organism evidence="4 5">
    <name type="scientific">Trichosporon asahii var. asahii (strain CBS 8904)</name>
    <name type="common">Yeast</name>
    <dbReference type="NCBI Taxonomy" id="1220162"/>
    <lineage>
        <taxon>Eukaryota</taxon>
        <taxon>Fungi</taxon>
        <taxon>Dikarya</taxon>
        <taxon>Basidiomycota</taxon>
        <taxon>Agaricomycotina</taxon>
        <taxon>Tremellomycetes</taxon>
        <taxon>Trichosporonales</taxon>
        <taxon>Trichosporonaceae</taxon>
        <taxon>Trichosporon</taxon>
    </lineage>
</organism>
<dbReference type="InParanoid" id="K1VEF4"/>
<feature type="region of interest" description="Disordered" evidence="3">
    <location>
        <begin position="82"/>
        <end position="130"/>
    </location>
</feature>
<comment type="caution">
    <text evidence="4">The sequence shown here is derived from an EMBL/GenBank/DDBJ whole genome shotgun (WGS) entry which is preliminary data.</text>
</comment>
<name>K1VEF4_TRIAC</name>
<proteinExistence type="inferred from homology"/>
<feature type="compositionally biased region" description="Basic and acidic residues" evidence="3">
    <location>
        <begin position="603"/>
        <end position="616"/>
    </location>
</feature>
<feature type="compositionally biased region" description="Basic and acidic residues" evidence="3">
    <location>
        <begin position="659"/>
        <end position="676"/>
    </location>
</feature>